<feature type="compositionally biased region" description="Basic and acidic residues" evidence="12">
    <location>
        <begin position="39"/>
        <end position="83"/>
    </location>
</feature>
<comment type="pathway">
    <text evidence="2">Cofactor biosynthesis; NAD(+) biosynthesis; nicotinate D-ribonucleotide from quinolinate: step 1/1.</text>
</comment>
<dbReference type="FunFam" id="3.90.1170.20:FF:000001">
    <property type="entry name" value="Nicotinate-nucleotide diphosphorylase (Carboxylating)"/>
    <property type="match status" value="1"/>
</dbReference>
<dbReference type="GO" id="GO:0034213">
    <property type="term" value="P:quinolinate catabolic process"/>
    <property type="evidence" value="ECO:0007669"/>
    <property type="project" value="TreeGrafter"/>
</dbReference>
<feature type="domain" description="Quinolinate phosphoribosyl transferase N-terminal" evidence="14">
    <location>
        <begin position="156"/>
        <end position="241"/>
    </location>
</feature>
<dbReference type="InterPro" id="IPR004393">
    <property type="entry name" value="NadC"/>
</dbReference>
<proteinExistence type="inferred from homology"/>
<evidence type="ECO:0000313" key="16">
    <source>
        <dbReference type="Proteomes" id="UP001161325"/>
    </source>
</evidence>
<evidence type="ECO:0000256" key="3">
    <source>
        <dbReference type="ARBA" id="ARBA00009400"/>
    </source>
</evidence>
<evidence type="ECO:0000256" key="1">
    <source>
        <dbReference type="ARBA" id="ARBA00003237"/>
    </source>
</evidence>
<feature type="region of interest" description="Disordered" evidence="12">
    <location>
        <begin position="1"/>
        <end position="94"/>
    </location>
</feature>
<evidence type="ECO:0000313" key="15">
    <source>
        <dbReference type="EMBL" id="GLC27011.1"/>
    </source>
</evidence>
<dbReference type="GO" id="GO:0005737">
    <property type="term" value="C:cytoplasm"/>
    <property type="evidence" value="ECO:0007669"/>
    <property type="project" value="TreeGrafter"/>
</dbReference>
<evidence type="ECO:0000256" key="10">
    <source>
        <dbReference type="ARBA" id="ARBA00047445"/>
    </source>
</evidence>
<evidence type="ECO:0000256" key="4">
    <source>
        <dbReference type="ARBA" id="ARBA00011218"/>
    </source>
</evidence>
<dbReference type="GO" id="GO:0004514">
    <property type="term" value="F:nicotinate-nucleotide diphosphorylase (carboxylating) activity"/>
    <property type="evidence" value="ECO:0007669"/>
    <property type="project" value="UniProtKB-EC"/>
</dbReference>
<dbReference type="InterPro" id="IPR013785">
    <property type="entry name" value="Aldolase_TIM"/>
</dbReference>
<dbReference type="FunFam" id="3.20.20.70:FF:000030">
    <property type="entry name" value="Nicotinate-nucleotide pyrophosphorylase, carboxylating"/>
    <property type="match status" value="1"/>
</dbReference>
<dbReference type="InterPro" id="IPR027277">
    <property type="entry name" value="NadC/ModD"/>
</dbReference>
<protein>
    <recommendedName>
        <fullName evidence="11">Probable nicotinate-nucleotide pyrophosphorylase [carboxylating]</fullName>
        <ecNumber evidence="5">2.4.2.19</ecNumber>
    </recommendedName>
    <alternativeName>
        <fullName evidence="9">Quinolinate phosphoribosyltransferase [decarboxylating]</fullName>
    </alternativeName>
</protein>
<dbReference type="Pfam" id="PF02749">
    <property type="entry name" value="QRPTase_N"/>
    <property type="match status" value="1"/>
</dbReference>
<keyword evidence="7" id="KW-0328">Glycosyltransferase</keyword>
<dbReference type="InterPro" id="IPR022412">
    <property type="entry name" value="Quinolinate_PRibosylTrfase_N"/>
</dbReference>
<dbReference type="InterPro" id="IPR036068">
    <property type="entry name" value="Nicotinate_pribotase-like_C"/>
</dbReference>
<comment type="subunit">
    <text evidence="4">Hexamer formed by 3 homodimers.</text>
</comment>
<comment type="function">
    <text evidence="1">Involved in the catabolism of quinolinic acid (QA).</text>
</comment>
<evidence type="ECO:0000256" key="12">
    <source>
        <dbReference type="SAM" id="MobiDB-lite"/>
    </source>
</evidence>
<evidence type="ECO:0000259" key="14">
    <source>
        <dbReference type="Pfam" id="PF02749"/>
    </source>
</evidence>
<comment type="caution">
    <text evidence="15">The sequence shown here is derived from an EMBL/GenBank/DDBJ whole genome shotgun (WGS) entry which is preliminary data.</text>
</comment>
<comment type="catalytic activity">
    <reaction evidence="10">
        <text>nicotinate beta-D-ribonucleotide + CO2 + diphosphate = quinolinate + 5-phospho-alpha-D-ribose 1-diphosphate + 2 H(+)</text>
        <dbReference type="Rhea" id="RHEA:12733"/>
        <dbReference type="ChEBI" id="CHEBI:15378"/>
        <dbReference type="ChEBI" id="CHEBI:16526"/>
        <dbReference type="ChEBI" id="CHEBI:29959"/>
        <dbReference type="ChEBI" id="CHEBI:33019"/>
        <dbReference type="ChEBI" id="CHEBI:57502"/>
        <dbReference type="ChEBI" id="CHEBI:58017"/>
        <dbReference type="EC" id="2.4.2.19"/>
    </reaction>
</comment>
<dbReference type="EMBL" id="BRXS01000005">
    <property type="protein sequence ID" value="GLC27011.1"/>
    <property type="molecule type" value="Genomic_DNA"/>
</dbReference>
<keyword evidence="16" id="KW-1185">Reference proteome</keyword>
<dbReference type="SUPFAM" id="SSF54675">
    <property type="entry name" value="Nicotinate/Quinolinate PRTase N-terminal domain-like"/>
    <property type="match status" value="1"/>
</dbReference>
<organism evidence="15 16">
    <name type="scientific">Roseisolibacter agri</name>
    <dbReference type="NCBI Taxonomy" id="2014610"/>
    <lineage>
        <taxon>Bacteria</taxon>
        <taxon>Pseudomonadati</taxon>
        <taxon>Gemmatimonadota</taxon>
        <taxon>Gemmatimonadia</taxon>
        <taxon>Gemmatimonadales</taxon>
        <taxon>Gemmatimonadaceae</taxon>
        <taxon>Roseisolibacter</taxon>
    </lineage>
</organism>
<evidence type="ECO:0000256" key="6">
    <source>
        <dbReference type="ARBA" id="ARBA00022642"/>
    </source>
</evidence>
<dbReference type="Pfam" id="PF01729">
    <property type="entry name" value="QRPTase_C"/>
    <property type="match status" value="1"/>
</dbReference>
<keyword evidence="8" id="KW-0808">Transferase</keyword>
<evidence type="ECO:0000256" key="11">
    <source>
        <dbReference type="ARBA" id="ARBA00069173"/>
    </source>
</evidence>
<reference evidence="15" key="1">
    <citation type="submission" date="2022-08" db="EMBL/GenBank/DDBJ databases">
        <title>Draft genome sequencing of Roseisolibacter agri AW1220.</title>
        <authorList>
            <person name="Tobiishi Y."/>
            <person name="Tonouchi A."/>
        </authorList>
    </citation>
    <scope>NUCLEOTIDE SEQUENCE</scope>
    <source>
        <strain evidence="15">AW1220</strain>
    </source>
</reference>
<dbReference type="InterPro" id="IPR037128">
    <property type="entry name" value="Quinolinate_PRibosylTase_N_sf"/>
</dbReference>
<dbReference type="PANTHER" id="PTHR32179:SF3">
    <property type="entry name" value="NICOTINATE-NUCLEOTIDE PYROPHOSPHORYLASE [CARBOXYLATING]"/>
    <property type="match status" value="1"/>
</dbReference>
<evidence type="ECO:0000256" key="7">
    <source>
        <dbReference type="ARBA" id="ARBA00022676"/>
    </source>
</evidence>
<dbReference type="Gene3D" id="3.20.20.70">
    <property type="entry name" value="Aldolase class I"/>
    <property type="match status" value="1"/>
</dbReference>
<dbReference type="GO" id="GO:0009435">
    <property type="term" value="P:NAD+ biosynthetic process"/>
    <property type="evidence" value="ECO:0007669"/>
    <property type="project" value="InterPro"/>
</dbReference>
<dbReference type="NCBIfam" id="TIGR00078">
    <property type="entry name" value="nadC"/>
    <property type="match status" value="1"/>
</dbReference>
<gene>
    <name evidence="15" type="ORF">rosag_35240</name>
</gene>
<dbReference type="Proteomes" id="UP001161325">
    <property type="component" value="Unassembled WGS sequence"/>
</dbReference>
<dbReference type="Gene3D" id="3.90.1170.20">
    <property type="entry name" value="Quinolinate phosphoribosyl transferase, N-terminal domain"/>
    <property type="match status" value="1"/>
</dbReference>
<evidence type="ECO:0000256" key="5">
    <source>
        <dbReference type="ARBA" id="ARBA00011944"/>
    </source>
</evidence>
<name>A0AA37V7S4_9BACT</name>
<keyword evidence="6" id="KW-0662">Pyridine nucleotide biosynthesis</keyword>
<evidence type="ECO:0000256" key="8">
    <source>
        <dbReference type="ARBA" id="ARBA00022679"/>
    </source>
</evidence>
<accession>A0AA37V7S4</accession>
<dbReference type="InterPro" id="IPR002638">
    <property type="entry name" value="Quinolinate_PRibosylTrfase_C"/>
</dbReference>
<dbReference type="CDD" id="cd01572">
    <property type="entry name" value="QPRTase"/>
    <property type="match status" value="1"/>
</dbReference>
<dbReference type="EC" id="2.4.2.19" evidence="5"/>
<sequence>MTTPPLGPRDPHPGDLPEFGPLGGRLGDQLRGGDAPLAFERDPLADALGGRDDASRRGPERRGADRRGDARRAAERRSAERRSGAGGASGADSYLSRMLQGTGDAMREAERDGVAGQVLFGNPSVVPTEPLYYPLTPAQTALLVREALHEDEAFNDVTTLATVLSGRHARGRLVARQPGVLAGVALAIEAFRQIDPRINVRVDVVDGGALTPGMPVLFLSGHARGILSAERVALNFLQRLSGIASLTNRYVKAVEGTGARILDTRKTTPGWRKLEKFAVRAGGGMNHRLDLATAVLIKDNHLAAVDGDVAFAVRRARDLAPEGARVEVECDTRAQVEAALEAGADVIMLDNMSLDDMRECAALCAGRAITEASGGVRLDTVRAIAETGVNWISVGALTHSAPALDLALDFE</sequence>
<dbReference type="RefSeq" id="WP_284351459.1">
    <property type="nucleotide sequence ID" value="NZ_BRXS01000005.1"/>
</dbReference>
<evidence type="ECO:0000256" key="9">
    <source>
        <dbReference type="ARBA" id="ARBA00033102"/>
    </source>
</evidence>
<dbReference type="SUPFAM" id="SSF51690">
    <property type="entry name" value="Nicotinate/Quinolinate PRTase C-terminal domain-like"/>
    <property type="match status" value="1"/>
</dbReference>
<dbReference type="AlphaFoldDB" id="A0AA37V7S4"/>
<comment type="similarity">
    <text evidence="3">Belongs to the NadC/ModD family.</text>
</comment>
<feature type="domain" description="Quinolinate phosphoribosyl transferase C-terminal" evidence="13">
    <location>
        <begin position="243"/>
        <end position="409"/>
    </location>
</feature>
<evidence type="ECO:0000256" key="2">
    <source>
        <dbReference type="ARBA" id="ARBA00004893"/>
    </source>
</evidence>
<evidence type="ECO:0000259" key="13">
    <source>
        <dbReference type="Pfam" id="PF01729"/>
    </source>
</evidence>
<dbReference type="PANTHER" id="PTHR32179">
    <property type="entry name" value="NICOTINATE-NUCLEOTIDE PYROPHOSPHORYLASE [CARBOXYLATING]"/>
    <property type="match status" value="1"/>
</dbReference>